<evidence type="ECO:0000313" key="3">
    <source>
        <dbReference type="EMBL" id="CUG79096.1"/>
    </source>
</evidence>
<sequence length="287" mass="30664">MTRIRKKEMTSSSMKSKNETCSLSQTLGTSTSILTTKQRFVPSTETMKWRQNVSRNTAGPPTISSSLSTQNEQRRTLSVSHTNDINNTDPPAATTVAPPAIITINAATVVSTTLASAAGAALGGDVMSAASLVLLSMLSCTTFGVDPGASVYVMSVFFDQGPVSMVIGNIGLCFFVFLCQFAIVTAVARLQQQTSSRLDVEVKLRFPAVAVRIIDFLMPGTMFSAFLCFWSQSSGASGIVVGVFGVAAVATVVSLELLYSTRFVIPTCRFERHKDLHHQRSSSAAPD</sequence>
<keyword evidence="4" id="KW-1185">Reference proteome</keyword>
<reference evidence="4" key="1">
    <citation type="submission" date="2015-09" db="EMBL/GenBank/DDBJ databases">
        <authorList>
            <consortium name="Pathogen Informatics"/>
        </authorList>
    </citation>
    <scope>NUCLEOTIDE SEQUENCE [LARGE SCALE GENOMIC DNA]</scope>
    <source>
        <strain evidence="4">Lake Konstanz</strain>
    </source>
</reference>
<gene>
    <name evidence="3" type="ORF">BSAL_86005</name>
</gene>
<feature type="compositionally biased region" description="Polar residues" evidence="1">
    <location>
        <begin position="44"/>
        <end position="85"/>
    </location>
</feature>
<dbReference type="VEuPathDB" id="TriTrypDB:BSAL_86005"/>
<feature type="non-terminal residue" evidence="3">
    <location>
        <position position="287"/>
    </location>
</feature>
<feature type="transmembrane region" description="Helical" evidence="2">
    <location>
        <begin position="238"/>
        <end position="259"/>
    </location>
</feature>
<feature type="transmembrane region" description="Helical" evidence="2">
    <location>
        <begin position="209"/>
        <end position="232"/>
    </location>
</feature>
<keyword evidence="2" id="KW-0472">Membrane</keyword>
<feature type="region of interest" description="Disordered" evidence="1">
    <location>
        <begin position="44"/>
        <end position="92"/>
    </location>
</feature>
<dbReference type="EMBL" id="CYKH01001029">
    <property type="protein sequence ID" value="CUG79096.1"/>
    <property type="molecule type" value="Genomic_DNA"/>
</dbReference>
<evidence type="ECO:0000256" key="1">
    <source>
        <dbReference type="SAM" id="MobiDB-lite"/>
    </source>
</evidence>
<name>A0A0S4J3W3_BODSA</name>
<dbReference type="AlphaFoldDB" id="A0A0S4J3W3"/>
<protein>
    <submittedName>
        <fullName evidence="3">Transmembrane protein, putative</fullName>
    </submittedName>
</protein>
<feature type="region of interest" description="Disordered" evidence="1">
    <location>
        <begin position="1"/>
        <end position="26"/>
    </location>
</feature>
<keyword evidence="2" id="KW-1133">Transmembrane helix</keyword>
<organism evidence="3 4">
    <name type="scientific">Bodo saltans</name>
    <name type="common">Flagellated protozoan</name>
    <dbReference type="NCBI Taxonomy" id="75058"/>
    <lineage>
        <taxon>Eukaryota</taxon>
        <taxon>Discoba</taxon>
        <taxon>Euglenozoa</taxon>
        <taxon>Kinetoplastea</taxon>
        <taxon>Metakinetoplastina</taxon>
        <taxon>Eubodonida</taxon>
        <taxon>Bodonidae</taxon>
        <taxon>Bodo</taxon>
    </lineage>
</organism>
<evidence type="ECO:0000256" key="2">
    <source>
        <dbReference type="SAM" id="Phobius"/>
    </source>
</evidence>
<proteinExistence type="predicted"/>
<dbReference type="Proteomes" id="UP000051952">
    <property type="component" value="Unassembled WGS sequence"/>
</dbReference>
<feature type="transmembrane region" description="Helical" evidence="2">
    <location>
        <begin position="165"/>
        <end position="188"/>
    </location>
</feature>
<accession>A0A0S4J3W3</accession>
<evidence type="ECO:0000313" key="4">
    <source>
        <dbReference type="Proteomes" id="UP000051952"/>
    </source>
</evidence>
<feature type="transmembrane region" description="Helical" evidence="2">
    <location>
        <begin position="126"/>
        <end position="145"/>
    </location>
</feature>
<keyword evidence="2 3" id="KW-0812">Transmembrane</keyword>